<sequence length="513" mass="55914">MAESSSSRARSQAASAREPSSPASYKDPLGPLAEMSDGAVVLYAPSSRSIAGINAGFRALTGYNTSDVRFANRGALYSGVPEPAISRSAQKNFGDFCQTCLLPGVLDVAQSSAVHAFSRNDGSIFSGFETFGLCFARQQQYVVGVYIWLCEGPVCPRLPPGRIEELKEQARQVIGCLKQVLRRSEVPVGFPVRNKLEYMSRGPAFFGKRLQERCILFEGARSAARREPEELPIGCMLFGSMPMIPTEEGIRFSLRVDAVSSAFEGLPLLGFTRRRPTDEPGQYPAVARCLGRSVLVGASGEAFARDQEHHFKVGFKKIPESEVASWSIDPDVPVHMRRAPVRPRVGDILECRYTLEGRIQFWLNGAAVLDFDIGRPVEVGAVYWPVIDISHSVSAMTLEAIHCSSMTGYSLSEISTDDGNESSFEFEFCRDLEDTEHEGKDDWQESGVTDGDVTSSCIQDTGEKKVHGTVNRSTAASEDSNQPMPPSSMAYRGAQVAVGAALVAVVLALRSRR</sequence>
<feature type="region of interest" description="Disordered" evidence="1">
    <location>
        <begin position="435"/>
        <end position="488"/>
    </location>
</feature>
<organism evidence="2">
    <name type="scientific">Alexandrium andersonii</name>
    <dbReference type="NCBI Taxonomy" id="327968"/>
    <lineage>
        <taxon>Eukaryota</taxon>
        <taxon>Sar</taxon>
        <taxon>Alveolata</taxon>
        <taxon>Dinophyceae</taxon>
        <taxon>Gonyaulacales</taxon>
        <taxon>Pyrocystaceae</taxon>
        <taxon>Alexandrium</taxon>
    </lineage>
</organism>
<feature type="compositionally biased region" description="Polar residues" evidence="1">
    <location>
        <begin position="470"/>
        <end position="482"/>
    </location>
</feature>
<feature type="region of interest" description="Disordered" evidence="1">
    <location>
        <begin position="1"/>
        <end position="29"/>
    </location>
</feature>
<protein>
    <recommendedName>
        <fullName evidence="3">PAS domain-containing protein</fullName>
    </recommendedName>
</protein>
<accession>A0A7S2J9Z7</accession>
<evidence type="ECO:0000256" key="1">
    <source>
        <dbReference type="SAM" id="MobiDB-lite"/>
    </source>
</evidence>
<feature type="compositionally biased region" description="Low complexity" evidence="1">
    <location>
        <begin position="1"/>
        <end position="24"/>
    </location>
</feature>
<evidence type="ECO:0008006" key="3">
    <source>
        <dbReference type="Google" id="ProtNLM"/>
    </source>
</evidence>
<reference evidence="2" key="1">
    <citation type="submission" date="2021-01" db="EMBL/GenBank/DDBJ databases">
        <authorList>
            <person name="Corre E."/>
            <person name="Pelletier E."/>
            <person name="Niang G."/>
            <person name="Scheremetjew M."/>
            <person name="Finn R."/>
            <person name="Kale V."/>
            <person name="Holt S."/>
            <person name="Cochrane G."/>
            <person name="Meng A."/>
            <person name="Brown T."/>
            <person name="Cohen L."/>
        </authorList>
    </citation>
    <scope>NUCLEOTIDE SEQUENCE</scope>
    <source>
        <strain evidence="2">CCMP2222</strain>
    </source>
</reference>
<dbReference type="EMBL" id="HBGQ01101065">
    <property type="protein sequence ID" value="CAD9541736.1"/>
    <property type="molecule type" value="Transcribed_RNA"/>
</dbReference>
<evidence type="ECO:0000313" key="2">
    <source>
        <dbReference type="EMBL" id="CAD9541736.1"/>
    </source>
</evidence>
<proteinExistence type="predicted"/>
<dbReference type="AlphaFoldDB" id="A0A7S2J9Z7"/>
<gene>
    <name evidence="2" type="ORF">AAND1436_LOCUS48291</name>
</gene>
<name>A0A7S2J9Z7_9DINO</name>